<dbReference type="EMBL" id="UINC01112950">
    <property type="protein sequence ID" value="SVC82243.1"/>
    <property type="molecule type" value="Genomic_DNA"/>
</dbReference>
<dbReference type="AlphaFoldDB" id="A0A382Q9I5"/>
<evidence type="ECO:0000256" key="2">
    <source>
        <dbReference type="SAM" id="Phobius"/>
    </source>
</evidence>
<keyword evidence="1" id="KW-0808">Transferase</keyword>
<feature type="non-terminal residue" evidence="3">
    <location>
        <position position="1"/>
    </location>
</feature>
<accession>A0A382Q9I5</accession>
<dbReference type="PANTHER" id="PTHR48207:SF3">
    <property type="entry name" value="SUCCINATE--HYDROXYMETHYLGLUTARATE COA-TRANSFERASE"/>
    <property type="match status" value="1"/>
</dbReference>
<name>A0A382Q9I5_9ZZZZ</name>
<proteinExistence type="predicted"/>
<dbReference type="InterPro" id="IPR044855">
    <property type="entry name" value="CoA-Trfase_III_dom3_sf"/>
</dbReference>
<feature type="transmembrane region" description="Helical" evidence="2">
    <location>
        <begin position="52"/>
        <end position="70"/>
    </location>
</feature>
<dbReference type="InterPro" id="IPR003673">
    <property type="entry name" value="CoA-Trfase_fam_III"/>
</dbReference>
<dbReference type="GO" id="GO:0008410">
    <property type="term" value="F:CoA-transferase activity"/>
    <property type="evidence" value="ECO:0007669"/>
    <property type="project" value="TreeGrafter"/>
</dbReference>
<dbReference type="Pfam" id="PF02515">
    <property type="entry name" value="CoA_transf_3"/>
    <property type="match status" value="1"/>
</dbReference>
<evidence type="ECO:0000256" key="1">
    <source>
        <dbReference type="ARBA" id="ARBA00022679"/>
    </source>
</evidence>
<dbReference type="InterPro" id="IPR050483">
    <property type="entry name" value="CoA-transferase_III_domain"/>
</dbReference>
<protein>
    <recommendedName>
        <fullName evidence="4">Carnitine dehydratase</fullName>
    </recommendedName>
</protein>
<sequence length="258" mass="28771">NPGLVYQALSSYGEKGPLRDRPGSELVIQAMTGYLRLLGSLDQPPVRVGSDIVATCTGSVAFIGVLAALYHREKTGAGQRVATSALGAMMSLRTNQWAALTDPDEWIGDSYCTNETDSPHSGYQTKDRPVYISPSPHLSDKDFFGMLDDLGMREEFCQNPEFFENWWFTFGLGYLGGQAKPLWEKYTTKFRSEELIAILEKYSNVWSVEFAELGALMVHPQLVANDLVHRIDGKGFVRAPWRVPWEMPELYEAGSMSG</sequence>
<dbReference type="Gene3D" id="3.40.50.10540">
    <property type="entry name" value="Crotonobetainyl-coa:carnitine coa-transferase, domain 1"/>
    <property type="match status" value="1"/>
</dbReference>
<keyword evidence="2" id="KW-0472">Membrane</keyword>
<dbReference type="InterPro" id="IPR023606">
    <property type="entry name" value="CoA-Trfase_III_dom_1_sf"/>
</dbReference>
<dbReference type="SUPFAM" id="SSF89796">
    <property type="entry name" value="CoA-transferase family III (CaiB/BaiF)"/>
    <property type="match status" value="1"/>
</dbReference>
<dbReference type="Gene3D" id="3.30.1540.10">
    <property type="entry name" value="formyl-coa transferase, domain 3"/>
    <property type="match status" value="1"/>
</dbReference>
<keyword evidence="2" id="KW-1133">Transmembrane helix</keyword>
<organism evidence="3">
    <name type="scientific">marine metagenome</name>
    <dbReference type="NCBI Taxonomy" id="408172"/>
    <lineage>
        <taxon>unclassified sequences</taxon>
        <taxon>metagenomes</taxon>
        <taxon>ecological metagenomes</taxon>
    </lineage>
</organism>
<evidence type="ECO:0000313" key="3">
    <source>
        <dbReference type="EMBL" id="SVC82243.1"/>
    </source>
</evidence>
<dbReference type="PANTHER" id="PTHR48207">
    <property type="entry name" value="SUCCINATE--HYDROXYMETHYLGLUTARATE COA-TRANSFERASE"/>
    <property type="match status" value="1"/>
</dbReference>
<gene>
    <name evidence="3" type="ORF">METZ01_LOCUS335097</name>
</gene>
<reference evidence="3" key="1">
    <citation type="submission" date="2018-05" db="EMBL/GenBank/DDBJ databases">
        <authorList>
            <person name="Lanie J.A."/>
            <person name="Ng W.-L."/>
            <person name="Kazmierczak K.M."/>
            <person name="Andrzejewski T.M."/>
            <person name="Davidsen T.M."/>
            <person name="Wayne K.J."/>
            <person name="Tettelin H."/>
            <person name="Glass J.I."/>
            <person name="Rusch D."/>
            <person name="Podicherti R."/>
            <person name="Tsui H.-C.T."/>
            <person name="Winkler M.E."/>
        </authorList>
    </citation>
    <scope>NUCLEOTIDE SEQUENCE</scope>
</reference>
<keyword evidence="2" id="KW-0812">Transmembrane</keyword>
<evidence type="ECO:0008006" key="4">
    <source>
        <dbReference type="Google" id="ProtNLM"/>
    </source>
</evidence>